<dbReference type="EMBL" id="JAVDPY010000001">
    <property type="protein sequence ID" value="MDR6331997.1"/>
    <property type="molecule type" value="Genomic_DNA"/>
</dbReference>
<gene>
    <name evidence="2" type="ORF">GGQ86_000444</name>
    <name evidence="1" type="ORF">XFLAVUS301_19330</name>
</gene>
<evidence type="ECO:0000313" key="1">
    <source>
        <dbReference type="EMBL" id="GLI22259.1"/>
    </source>
</evidence>
<keyword evidence="4" id="KW-1185">Reference proteome</keyword>
<protein>
    <submittedName>
        <fullName evidence="1">Uncharacterized protein</fullName>
    </submittedName>
</protein>
<organism evidence="1 3">
    <name type="scientific">Xanthobacter flavus</name>
    <dbReference type="NCBI Taxonomy" id="281"/>
    <lineage>
        <taxon>Bacteria</taxon>
        <taxon>Pseudomonadati</taxon>
        <taxon>Pseudomonadota</taxon>
        <taxon>Alphaproteobacteria</taxon>
        <taxon>Hyphomicrobiales</taxon>
        <taxon>Xanthobacteraceae</taxon>
        <taxon>Xanthobacter</taxon>
    </lineage>
</organism>
<dbReference type="Proteomes" id="UP001144397">
    <property type="component" value="Unassembled WGS sequence"/>
</dbReference>
<name>A0A9W6FJ26_XANFL</name>
<evidence type="ECO:0000313" key="4">
    <source>
        <dbReference type="Proteomes" id="UP001245370"/>
    </source>
</evidence>
<accession>A0A9W6FJ26</accession>
<comment type="caution">
    <text evidence="1">The sequence shown here is derived from an EMBL/GenBank/DDBJ whole genome shotgun (WGS) entry which is preliminary data.</text>
</comment>
<dbReference type="Proteomes" id="UP001245370">
    <property type="component" value="Unassembled WGS sequence"/>
</dbReference>
<evidence type="ECO:0000313" key="2">
    <source>
        <dbReference type="EMBL" id="MDR6331997.1"/>
    </source>
</evidence>
<reference evidence="2 4" key="2">
    <citation type="submission" date="2023-07" db="EMBL/GenBank/DDBJ databases">
        <title>Genomic Encyclopedia of Type Strains, Phase IV (KMG-IV): sequencing the most valuable type-strain genomes for metagenomic binning, comparative biology and taxonomic classification.</title>
        <authorList>
            <person name="Goeker M."/>
        </authorList>
    </citation>
    <scope>NUCLEOTIDE SEQUENCE [LARGE SCALE GENOMIC DNA]</scope>
    <source>
        <strain evidence="2 4">DSM 338</strain>
    </source>
</reference>
<dbReference type="GeneID" id="95762723"/>
<sequence>MMTQIIYVLKNNGVWGTATHKDKSDFSAASDSTLKAALNKAWERSIMLAPTGVACEIHLEKPDGTFQLYVEG</sequence>
<reference evidence="1" key="1">
    <citation type="submission" date="2022-12" db="EMBL/GenBank/DDBJ databases">
        <title>Reference genome sequencing for broad-spectrum identification of bacterial and archaeal isolates by mass spectrometry.</title>
        <authorList>
            <person name="Sekiguchi Y."/>
            <person name="Tourlousse D.M."/>
        </authorList>
    </citation>
    <scope>NUCLEOTIDE SEQUENCE</scope>
    <source>
        <strain evidence="1">301</strain>
    </source>
</reference>
<dbReference type="RefSeq" id="WP_281807303.1">
    <property type="nucleotide sequence ID" value="NZ_BSDO01000002.1"/>
</dbReference>
<evidence type="ECO:0000313" key="3">
    <source>
        <dbReference type="Proteomes" id="UP001144397"/>
    </source>
</evidence>
<proteinExistence type="predicted"/>
<dbReference type="EMBL" id="BSDO01000002">
    <property type="protein sequence ID" value="GLI22259.1"/>
    <property type="molecule type" value="Genomic_DNA"/>
</dbReference>
<dbReference type="AlphaFoldDB" id="A0A9W6FJ26"/>